<dbReference type="EMBL" id="DF237210">
    <property type="protein sequence ID" value="GAQ85928.1"/>
    <property type="molecule type" value="Genomic_DNA"/>
</dbReference>
<organism evidence="4 5">
    <name type="scientific">Klebsormidium nitens</name>
    <name type="common">Green alga</name>
    <name type="synonym">Ulothrix nitens</name>
    <dbReference type="NCBI Taxonomy" id="105231"/>
    <lineage>
        <taxon>Eukaryota</taxon>
        <taxon>Viridiplantae</taxon>
        <taxon>Streptophyta</taxon>
        <taxon>Klebsormidiophyceae</taxon>
        <taxon>Klebsormidiales</taxon>
        <taxon>Klebsormidiaceae</taxon>
        <taxon>Klebsormidium</taxon>
    </lineage>
</organism>
<sequence length="206" mass="22524">MEPPTGSGEVAGSSNKADAALGYRYWTGKPGDGVEAPAPKPVPKKLSQEELAQTAQAGPSSGGSAWNKAGTWEERNLTAWGKDRLGELLKELDEISFPEGRARVTEMSSCTGDATQFFVRGKRRCGYHFEIDLKWKGTFKEEEVTGMLKIPEAAFGELDEVTVETTFDSSKVLTTDSKVSIRTAFSALVPAIVERLSIFEEELKER</sequence>
<evidence type="ECO:0000256" key="1">
    <source>
        <dbReference type="ARBA" id="ARBA00006817"/>
    </source>
</evidence>
<dbReference type="Gene3D" id="3.15.10.20">
    <property type="entry name" value="Activator of Hsp90 ATPase Aha1, N-terminal domain"/>
    <property type="match status" value="1"/>
</dbReference>
<dbReference type="Pfam" id="PF09229">
    <property type="entry name" value="Aha1_N"/>
    <property type="match status" value="1"/>
</dbReference>
<dbReference type="InterPro" id="IPR015310">
    <property type="entry name" value="AHSA1-like_N"/>
</dbReference>
<feature type="domain" description="Activator of Hsp90 ATPase AHSA1-like N-terminal" evidence="3">
    <location>
        <begin position="74"/>
        <end position="206"/>
    </location>
</feature>
<dbReference type="GO" id="GO:0001671">
    <property type="term" value="F:ATPase activator activity"/>
    <property type="evidence" value="ECO:0000318"/>
    <property type="project" value="GO_Central"/>
</dbReference>
<evidence type="ECO:0000256" key="2">
    <source>
        <dbReference type="SAM" id="MobiDB-lite"/>
    </source>
</evidence>
<dbReference type="GO" id="GO:0006457">
    <property type="term" value="P:protein folding"/>
    <property type="evidence" value="ECO:0000318"/>
    <property type="project" value="GO_Central"/>
</dbReference>
<dbReference type="PANTHER" id="PTHR13009">
    <property type="entry name" value="HEAT SHOCK PROTEIN 90 HSP90 CO-CHAPERONE AHA-1"/>
    <property type="match status" value="1"/>
</dbReference>
<dbReference type="SMART" id="SM01000">
    <property type="entry name" value="Aha1_N"/>
    <property type="match status" value="1"/>
</dbReference>
<dbReference type="OrthoDB" id="567237at2759"/>
<dbReference type="PANTHER" id="PTHR13009:SF22">
    <property type="entry name" value="LD43819P"/>
    <property type="match status" value="1"/>
</dbReference>
<name>A0A1Y1ICW9_KLENI</name>
<protein>
    <recommendedName>
        <fullName evidence="3">Activator of Hsp90 ATPase AHSA1-like N-terminal domain-containing protein</fullName>
    </recommendedName>
</protein>
<comment type="similarity">
    <text evidence="1">Belongs to the AHA1 family.</text>
</comment>
<accession>A0A1Y1ICW9</accession>
<dbReference type="AlphaFoldDB" id="A0A1Y1ICW9"/>
<proteinExistence type="inferred from homology"/>
<evidence type="ECO:0000313" key="4">
    <source>
        <dbReference type="EMBL" id="GAQ85928.1"/>
    </source>
</evidence>
<gene>
    <name evidence="4" type="ORF">KFL_002610140</name>
</gene>
<dbReference type="STRING" id="105231.A0A1Y1ICW9"/>
<dbReference type="Proteomes" id="UP000054558">
    <property type="component" value="Unassembled WGS sequence"/>
</dbReference>
<dbReference type="SUPFAM" id="SSF103111">
    <property type="entry name" value="Activator of Hsp90 ATPase, Aha1"/>
    <property type="match status" value="1"/>
</dbReference>
<feature type="region of interest" description="Disordered" evidence="2">
    <location>
        <begin position="24"/>
        <end position="70"/>
    </location>
</feature>
<evidence type="ECO:0000313" key="5">
    <source>
        <dbReference type="Proteomes" id="UP000054558"/>
    </source>
</evidence>
<dbReference type="GO" id="GO:0005829">
    <property type="term" value="C:cytosol"/>
    <property type="evidence" value="ECO:0000318"/>
    <property type="project" value="GO_Central"/>
</dbReference>
<feature type="compositionally biased region" description="Polar residues" evidence="2">
    <location>
        <begin position="50"/>
        <end position="64"/>
    </location>
</feature>
<evidence type="ECO:0000259" key="3">
    <source>
        <dbReference type="SMART" id="SM01000"/>
    </source>
</evidence>
<keyword evidence="5" id="KW-1185">Reference proteome</keyword>
<dbReference type="OMA" id="KSLTKWA"/>
<dbReference type="GO" id="GO:0051087">
    <property type="term" value="F:protein-folding chaperone binding"/>
    <property type="evidence" value="ECO:0007669"/>
    <property type="project" value="InterPro"/>
</dbReference>
<reference evidence="4 5" key="1">
    <citation type="journal article" date="2014" name="Nat. Commun.">
        <title>Klebsormidium flaccidum genome reveals primary factors for plant terrestrial adaptation.</title>
        <authorList>
            <person name="Hori K."/>
            <person name="Maruyama F."/>
            <person name="Fujisawa T."/>
            <person name="Togashi T."/>
            <person name="Yamamoto N."/>
            <person name="Seo M."/>
            <person name="Sato S."/>
            <person name="Yamada T."/>
            <person name="Mori H."/>
            <person name="Tajima N."/>
            <person name="Moriyama T."/>
            <person name="Ikeuchi M."/>
            <person name="Watanabe M."/>
            <person name="Wada H."/>
            <person name="Kobayashi K."/>
            <person name="Saito M."/>
            <person name="Masuda T."/>
            <person name="Sasaki-Sekimoto Y."/>
            <person name="Mashiguchi K."/>
            <person name="Awai K."/>
            <person name="Shimojima M."/>
            <person name="Masuda S."/>
            <person name="Iwai M."/>
            <person name="Nobusawa T."/>
            <person name="Narise T."/>
            <person name="Kondo S."/>
            <person name="Saito H."/>
            <person name="Sato R."/>
            <person name="Murakawa M."/>
            <person name="Ihara Y."/>
            <person name="Oshima-Yamada Y."/>
            <person name="Ohtaka K."/>
            <person name="Satoh M."/>
            <person name="Sonobe K."/>
            <person name="Ishii M."/>
            <person name="Ohtani R."/>
            <person name="Kanamori-Sato M."/>
            <person name="Honoki R."/>
            <person name="Miyazaki D."/>
            <person name="Mochizuki H."/>
            <person name="Umetsu J."/>
            <person name="Higashi K."/>
            <person name="Shibata D."/>
            <person name="Kamiya Y."/>
            <person name="Sato N."/>
            <person name="Nakamura Y."/>
            <person name="Tabata S."/>
            <person name="Ida S."/>
            <person name="Kurokawa K."/>
            <person name="Ohta H."/>
        </authorList>
    </citation>
    <scope>NUCLEOTIDE SEQUENCE [LARGE SCALE GENOMIC DNA]</scope>
    <source>
        <strain evidence="4 5">NIES-2285</strain>
    </source>
</reference>
<dbReference type="InterPro" id="IPR036338">
    <property type="entry name" value="Aha1"/>
</dbReference>